<keyword evidence="1" id="KW-0472">Membrane</keyword>
<evidence type="ECO:0000313" key="2">
    <source>
        <dbReference type="EMBL" id="ARS88735.1"/>
    </source>
</evidence>
<feature type="transmembrane region" description="Helical" evidence="1">
    <location>
        <begin position="6"/>
        <end position="38"/>
    </location>
</feature>
<protein>
    <recommendedName>
        <fullName evidence="4">DUF456 domain-containing protein</fullName>
    </recommendedName>
</protein>
<dbReference type="PANTHER" id="PTHR39165">
    <property type="entry name" value="IG HYPOTHETICAL 17883"/>
    <property type="match status" value="1"/>
</dbReference>
<name>A0A2Z2HRM6_9EURY</name>
<gene>
    <name evidence="2" type="ORF">B1756_02500</name>
</gene>
<dbReference type="RefSeq" id="WP_086887119.1">
    <property type="nucleotide sequence ID" value="NZ_CP019893.1"/>
</dbReference>
<feature type="transmembrane region" description="Helical" evidence="1">
    <location>
        <begin position="89"/>
        <end position="117"/>
    </location>
</feature>
<dbReference type="Proteomes" id="UP000250088">
    <property type="component" value="Chromosome"/>
</dbReference>
<keyword evidence="1" id="KW-0812">Transmembrane</keyword>
<keyword evidence="3" id="KW-1185">Reference proteome</keyword>
<dbReference type="OrthoDB" id="206263at2157"/>
<organism evidence="2 3">
    <name type="scientific">Natrarchaeobaculum aegyptiacum</name>
    <dbReference type="NCBI Taxonomy" id="745377"/>
    <lineage>
        <taxon>Archaea</taxon>
        <taxon>Methanobacteriati</taxon>
        <taxon>Methanobacteriota</taxon>
        <taxon>Stenosarchaea group</taxon>
        <taxon>Halobacteria</taxon>
        <taxon>Halobacteriales</taxon>
        <taxon>Natrialbaceae</taxon>
        <taxon>Natrarchaeobaculum</taxon>
    </lineage>
</organism>
<evidence type="ECO:0008006" key="4">
    <source>
        <dbReference type="Google" id="ProtNLM"/>
    </source>
</evidence>
<dbReference type="PANTHER" id="PTHR39165:SF1">
    <property type="entry name" value="DUF456 DOMAIN-CONTAINING PROTEIN"/>
    <property type="match status" value="1"/>
</dbReference>
<dbReference type="InterPro" id="IPR007403">
    <property type="entry name" value="DUF456"/>
</dbReference>
<dbReference type="Pfam" id="PF04306">
    <property type="entry name" value="DUF456"/>
    <property type="match status" value="1"/>
</dbReference>
<dbReference type="KEGG" id="naj:B1756_02500"/>
<sequence length="161" mass="16441">MVDPVAVVALVLLVGGVLATLIPLVPGGAFSLTGLLLYWWRSGFDEPGTVALVVLVSLAVLTLVIELFGSPAATRASGGSWTTTAAATVVGIVLMLVTGPAGLLVGLFGTVLVLEFVRNGDLEHSARTALWSTVGTLASTAVQVLLTLSILLGFLVAVYVL</sequence>
<evidence type="ECO:0000256" key="1">
    <source>
        <dbReference type="SAM" id="Phobius"/>
    </source>
</evidence>
<proteinExistence type="predicted"/>
<keyword evidence="1" id="KW-1133">Transmembrane helix</keyword>
<dbReference type="AlphaFoldDB" id="A0A2Z2HRM6"/>
<evidence type="ECO:0000313" key="3">
    <source>
        <dbReference type="Proteomes" id="UP000250088"/>
    </source>
</evidence>
<accession>A0A2Z2HRM6</accession>
<feature type="transmembrane region" description="Helical" evidence="1">
    <location>
        <begin position="129"/>
        <end position="160"/>
    </location>
</feature>
<reference evidence="3" key="1">
    <citation type="submission" date="2017-02" db="EMBL/GenBank/DDBJ databases">
        <title>Natronthermophilus aegyptiacus gen. nov.,sp. nov., an aerobic, extremely halophilic alkalithermophilic archaeon isolated from the athalassohaline Wadi An Natrun, Egypt.</title>
        <authorList>
            <person name="Zhao B."/>
        </authorList>
    </citation>
    <scope>NUCLEOTIDE SEQUENCE [LARGE SCALE GENOMIC DNA]</scope>
    <source>
        <strain evidence="3">JW/NM-HA 15</strain>
    </source>
</reference>
<dbReference type="EMBL" id="CP019893">
    <property type="protein sequence ID" value="ARS88735.1"/>
    <property type="molecule type" value="Genomic_DNA"/>
</dbReference>
<dbReference type="GeneID" id="32892913"/>
<feature type="transmembrane region" description="Helical" evidence="1">
    <location>
        <begin position="50"/>
        <end position="69"/>
    </location>
</feature>